<reference evidence="4 5" key="1">
    <citation type="journal article" date="2017" name="Gigascience">
        <title>Draft genome of the honey bee ectoparasitic mite, Tropilaelaps mercedesae, is shaped by the parasitic life history.</title>
        <authorList>
            <person name="Dong X."/>
            <person name="Armstrong S.D."/>
            <person name="Xia D."/>
            <person name="Makepeace B.L."/>
            <person name="Darby A.C."/>
            <person name="Kadowaki T."/>
        </authorList>
    </citation>
    <scope>NUCLEOTIDE SEQUENCE [LARGE SCALE GENOMIC DNA]</scope>
    <source>
        <strain evidence="4">Wuxi-XJTLU</strain>
    </source>
</reference>
<dbReference type="InterPro" id="IPR050468">
    <property type="entry name" value="Cuticle_Struct_Prot"/>
</dbReference>
<protein>
    <submittedName>
        <fullName evidence="4">Cuticle protein 10.9-like</fullName>
    </submittedName>
</protein>
<dbReference type="InterPro" id="IPR031311">
    <property type="entry name" value="CHIT_BIND_RR_consensus"/>
</dbReference>
<sequence>MWWARRQLPTGQTLAIKRALVIFVIAGMALAQYQEEIYEPPQPFDFTYSSEDAEGTHSHSQQGDASGRITGEYTIRLADGRSRTVRYTADENGYRAEVITNELGTESKNSADVTVQSSALTGGEAAYETVASELRPVHVRF</sequence>
<proteinExistence type="predicted"/>
<dbReference type="PROSITE" id="PS51155">
    <property type="entry name" value="CHIT_BIND_RR_2"/>
    <property type="match status" value="1"/>
</dbReference>
<evidence type="ECO:0000313" key="5">
    <source>
        <dbReference type="Proteomes" id="UP000192247"/>
    </source>
</evidence>
<dbReference type="InterPro" id="IPR000618">
    <property type="entry name" value="Insect_cuticle"/>
</dbReference>
<evidence type="ECO:0000256" key="3">
    <source>
        <dbReference type="SAM" id="MobiDB-lite"/>
    </source>
</evidence>
<dbReference type="EMBL" id="MNPL01009669">
    <property type="protein sequence ID" value="OQR73607.1"/>
    <property type="molecule type" value="Genomic_DNA"/>
</dbReference>
<evidence type="ECO:0000256" key="1">
    <source>
        <dbReference type="ARBA" id="ARBA00022460"/>
    </source>
</evidence>
<evidence type="ECO:0000256" key="2">
    <source>
        <dbReference type="PROSITE-ProRule" id="PRU00497"/>
    </source>
</evidence>
<dbReference type="PANTHER" id="PTHR10380">
    <property type="entry name" value="CUTICLE PROTEIN"/>
    <property type="match status" value="1"/>
</dbReference>
<dbReference type="OrthoDB" id="6381807at2759"/>
<dbReference type="GO" id="GO:0008010">
    <property type="term" value="F:structural constituent of chitin-based larval cuticle"/>
    <property type="evidence" value="ECO:0007669"/>
    <property type="project" value="TreeGrafter"/>
</dbReference>
<gene>
    <name evidence="4" type="ORF">BIW11_09631</name>
</gene>
<dbReference type="PROSITE" id="PS00233">
    <property type="entry name" value="CHIT_BIND_RR_1"/>
    <property type="match status" value="1"/>
</dbReference>
<evidence type="ECO:0000313" key="4">
    <source>
        <dbReference type="EMBL" id="OQR73607.1"/>
    </source>
</evidence>
<organism evidence="4 5">
    <name type="scientific">Tropilaelaps mercedesae</name>
    <dbReference type="NCBI Taxonomy" id="418985"/>
    <lineage>
        <taxon>Eukaryota</taxon>
        <taxon>Metazoa</taxon>
        <taxon>Ecdysozoa</taxon>
        <taxon>Arthropoda</taxon>
        <taxon>Chelicerata</taxon>
        <taxon>Arachnida</taxon>
        <taxon>Acari</taxon>
        <taxon>Parasitiformes</taxon>
        <taxon>Mesostigmata</taxon>
        <taxon>Gamasina</taxon>
        <taxon>Dermanyssoidea</taxon>
        <taxon>Laelapidae</taxon>
        <taxon>Tropilaelaps</taxon>
    </lineage>
</organism>
<dbReference type="STRING" id="418985.A0A1V9XJB6"/>
<dbReference type="InParanoid" id="A0A1V9XJB6"/>
<dbReference type="Pfam" id="PF00379">
    <property type="entry name" value="Chitin_bind_4"/>
    <property type="match status" value="1"/>
</dbReference>
<dbReference type="Proteomes" id="UP000192247">
    <property type="component" value="Unassembled WGS sequence"/>
</dbReference>
<dbReference type="AlphaFoldDB" id="A0A1V9XJB6"/>
<accession>A0A1V9XJB6</accession>
<keyword evidence="5" id="KW-1185">Reference proteome</keyword>
<dbReference type="GO" id="GO:0062129">
    <property type="term" value="C:chitin-based extracellular matrix"/>
    <property type="evidence" value="ECO:0007669"/>
    <property type="project" value="TreeGrafter"/>
</dbReference>
<feature type="region of interest" description="Disordered" evidence="3">
    <location>
        <begin position="43"/>
        <end position="69"/>
    </location>
</feature>
<name>A0A1V9XJB6_9ACAR</name>
<keyword evidence="1 2" id="KW-0193">Cuticle</keyword>
<dbReference type="FunCoup" id="A0A1V9XJB6">
    <property type="interactions" value="66"/>
</dbReference>
<comment type="caution">
    <text evidence="4">The sequence shown here is derived from an EMBL/GenBank/DDBJ whole genome shotgun (WGS) entry which is preliminary data.</text>
</comment>